<evidence type="ECO:0000256" key="3">
    <source>
        <dbReference type="ARBA" id="ARBA00023273"/>
    </source>
</evidence>
<evidence type="ECO:0000256" key="1">
    <source>
        <dbReference type="ARBA" id="ARBA00004138"/>
    </source>
</evidence>
<dbReference type="EMBL" id="CAIX01000096">
    <property type="protein sequence ID" value="CCI10130.1"/>
    <property type="molecule type" value="Genomic_DNA"/>
</dbReference>
<dbReference type="GO" id="GO:0036064">
    <property type="term" value="C:ciliary basal body"/>
    <property type="evidence" value="ECO:0007669"/>
    <property type="project" value="TreeGrafter"/>
</dbReference>
<organism evidence="5 6">
    <name type="scientific">Albugo candida</name>
    <dbReference type="NCBI Taxonomy" id="65357"/>
    <lineage>
        <taxon>Eukaryota</taxon>
        <taxon>Sar</taxon>
        <taxon>Stramenopiles</taxon>
        <taxon>Oomycota</taxon>
        <taxon>Peronosporomycetes</taxon>
        <taxon>Albuginales</taxon>
        <taxon>Albuginaceae</taxon>
        <taxon>Albugo</taxon>
    </lineage>
</organism>
<dbReference type="Pfam" id="PF14931">
    <property type="entry name" value="IFT20"/>
    <property type="match status" value="1"/>
</dbReference>
<evidence type="ECO:0000313" key="6">
    <source>
        <dbReference type="Proteomes" id="UP000053237"/>
    </source>
</evidence>
<dbReference type="GO" id="GO:0005737">
    <property type="term" value="C:cytoplasm"/>
    <property type="evidence" value="ECO:0007669"/>
    <property type="project" value="TreeGrafter"/>
</dbReference>
<dbReference type="STRING" id="65357.A0A024FSV7"/>
<dbReference type="GO" id="GO:0097546">
    <property type="term" value="C:ciliary base"/>
    <property type="evidence" value="ECO:0007669"/>
    <property type="project" value="TreeGrafter"/>
</dbReference>
<evidence type="ECO:0008006" key="7">
    <source>
        <dbReference type="Google" id="ProtNLM"/>
    </source>
</evidence>
<dbReference type="GO" id="GO:0061512">
    <property type="term" value="P:protein localization to cilium"/>
    <property type="evidence" value="ECO:0007669"/>
    <property type="project" value="TreeGrafter"/>
</dbReference>
<gene>
    <name evidence="5" type="ORF">BN9_062440</name>
</gene>
<evidence type="ECO:0000256" key="4">
    <source>
        <dbReference type="SAM" id="Coils"/>
    </source>
</evidence>
<name>A0A024FSV7_9STRA</name>
<protein>
    <recommendedName>
        <fullName evidence="7">Intraflagellar transport protein 20</fullName>
    </recommendedName>
</protein>
<proteinExistence type="predicted"/>
<evidence type="ECO:0000256" key="2">
    <source>
        <dbReference type="ARBA" id="ARBA00023054"/>
    </source>
</evidence>
<dbReference type="AlphaFoldDB" id="A0A024FSV7"/>
<feature type="coiled-coil region" evidence="4">
    <location>
        <begin position="51"/>
        <end position="131"/>
    </location>
</feature>
<dbReference type="PANTHER" id="PTHR31978">
    <property type="entry name" value="INTRAFLAGELLAR TRANSPORT PROTEIN 20 HOMOLOG"/>
    <property type="match status" value="1"/>
</dbReference>
<dbReference type="InParanoid" id="A0A024FSV7"/>
<dbReference type="InterPro" id="IPR028172">
    <property type="entry name" value="FT20"/>
</dbReference>
<keyword evidence="3" id="KW-0966">Cell projection</keyword>
<dbReference type="Proteomes" id="UP000053237">
    <property type="component" value="Unassembled WGS sequence"/>
</dbReference>
<comment type="caution">
    <text evidence="5">The sequence shown here is derived from an EMBL/GenBank/DDBJ whole genome shotgun (WGS) entry which is preliminary data.</text>
</comment>
<keyword evidence="6" id="KW-1185">Reference proteome</keyword>
<comment type="subcellular location">
    <subcellularLocation>
        <location evidence="1">Cell projection</location>
        <location evidence="1">Cilium</location>
    </subcellularLocation>
</comment>
<dbReference type="GO" id="GO:0097730">
    <property type="term" value="C:non-motile cilium"/>
    <property type="evidence" value="ECO:0007669"/>
    <property type="project" value="TreeGrafter"/>
</dbReference>
<dbReference type="GO" id="GO:0060271">
    <property type="term" value="P:cilium assembly"/>
    <property type="evidence" value="ECO:0007669"/>
    <property type="project" value="TreeGrafter"/>
</dbReference>
<dbReference type="GO" id="GO:0030990">
    <property type="term" value="C:intraciliary transport particle"/>
    <property type="evidence" value="ECO:0007669"/>
    <property type="project" value="TreeGrafter"/>
</dbReference>
<dbReference type="OrthoDB" id="10254896at2759"/>
<keyword evidence="2 4" id="KW-0175">Coiled coil</keyword>
<sequence>MRSNDYQLPRISFDDEYRLHALEKDQIAHTHDLELESNQFVTKLDEFHEIIKGVLQVLEAQEQRIEREKLKAIGERNKVDSELENRNRQKAITQLLIKEKQTELERYNLQYESLSKVLEEQQVLMEKLSNNET</sequence>
<accession>A0A024FSV7</accession>
<reference evidence="5 6" key="1">
    <citation type="submission" date="2012-05" db="EMBL/GenBank/DDBJ databases">
        <title>Recombination and specialization in a pathogen metapopulation.</title>
        <authorList>
            <person name="Gardiner A."/>
            <person name="Kemen E."/>
            <person name="Schultz-Larsen T."/>
            <person name="MacLean D."/>
            <person name="Van Oosterhout C."/>
            <person name="Jones J.D.G."/>
        </authorList>
    </citation>
    <scope>NUCLEOTIDE SEQUENCE [LARGE SCALE GENOMIC DNA]</scope>
    <source>
        <strain evidence="5 6">Ac Nc2</strain>
    </source>
</reference>
<evidence type="ECO:0000313" key="5">
    <source>
        <dbReference type="EMBL" id="CCI10130.1"/>
    </source>
</evidence>
<dbReference type="PANTHER" id="PTHR31978:SF1">
    <property type="entry name" value="INTRAFLAGELLAR TRANSPORT PROTEIN 20 HOMOLOG"/>
    <property type="match status" value="1"/>
</dbReference>